<organism evidence="2 3">
    <name type="scientific">Pleurodeles waltl</name>
    <name type="common">Iberian ribbed newt</name>
    <dbReference type="NCBI Taxonomy" id="8319"/>
    <lineage>
        <taxon>Eukaryota</taxon>
        <taxon>Metazoa</taxon>
        <taxon>Chordata</taxon>
        <taxon>Craniata</taxon>
        <taxon>Vertebrata</taxon>
        <taxon>Euteleostomi</taxon>
        <taxon>Amphibia</taxon>
        <taxon>Batrachia</taxon>
        <taxon>Caudata</taxon>
        <taxon>Salamandroidea</taxon>
        <taxon>Salamandridae</taxon>
        <taxon>Pleurodelinae</taxon>
        <taxon>Pleurodeles</taxon>
    </lineage>
</organism>
<evidence type="ECO:0000313" key="2">
    <source>
        <dbReference type="EMBL" id="KAJ1122248.1"/>
    </source>
</evidence>
<dbReference type="InterPro" id="IPR050473">
    <property type="entry name" value="A2M/Complement_sys"/>
</dbReference>
<evidence type="ECO:0000259" key="1">
    <source>
        <dbReference type="Pfam" id="PF17789"/>
    </source>
</evidence>
<proteinExistence type="predicted"/>
<name>A0AAV7P955_PLEWA</name>
<keyword evidence="3" id="KW-1185">Reference proteome</keyword>
<accession>A0AAV7P955</accession>
<dbReference type="Gene3D" id="2.60.40.10">
    <property type="entry name" value="Immunoglobulins"/>
    <property type="match status" value="1"/>
</dbReference>
<dbReference type="Pfam" id="PF17789">
    <property type="entry name" value="MG4"/>
    <property type="match status" value="1"/>
</dbReference>
<protein>
    <recommendedName>
        <fullName evidence="1">Macroglobulin domain-containing protein</fullName>
    </recommendedName>
</protein>
<dbReference type="InterPro" id="IPR013783">
    <property type="entry name" value="Ig-like_fold"/>
</dbReference>
<sequence>MLERSGCFSKKVELDFFNKVALTEVMTFNVNGSVTEDDTGVTISGSKSCQLSSVISTVTFEETDEYYKKGIPYTGWMKLASADGTPIKGQTIYLFTEWGSQRLNQSYETDDSGRAFFCLDTCNWSYPVSLRVTLGFSQEEALPGADISLHLHSDAGSLCTVRAVDKSTVLMKPKEELTRDKV</sequence>
<dbReference type="AlphaFoldDB" id="A0AAV7P955"/>
<reference evidence="2" key="1">
    <citation type="journal article" date="2022" name="bioRxiv">
        <title>Sequencing and chromosome-scale assembly of the giantPleurodeles waltlgenome.</title>
        <authorList>
            <person name="Brown T."/>
            <person name="Elewa A."/>
            <person name="Iarovenko S."/>
            <person name="Subramanian E."/>
            <person name="Araus A.J."/>
            <person name="Petzold A."/>
            <person name="Susuki M."/>
            <person name="Suzuki K.-i.T."/>
            <person name="Hayashi T."/>
            <person name="Toyoda A."/>
            <person name="Oliveira C."/>
            <person name="Osipova E."/>
            <person name="Leigh N.D."/>
            <person name="Simon A."/>
            <person name="Yun M.H."/>
        </authorList>
    </citation>
    <scope>NUCLEOTIDE SEQUENCE</scope>
    <source>
        <strain evidence="2">20211129_DDA</strain>
        <tissue evidence="2">Liver</tissue>
    </source>
</reference>
<dbReference type="PANTHER" id="PTHR11412:SF182">
    <property type="entry name" value="ALPHA-2-MACROGLOBULIN-LIKE PROTEIN 1"/>
    <property type="match status" value="1"/>
</dbReference>
<dbReference type="InterPro" id="IPR040839">
    <property type="entry name" value="MG4"/>
</dbReference>
<dbReference type="Proteomes" id="UP001066276">
    <property type="component" value="Chromosome 7"/>
</dbReference>
<dbReference type="PANTHER" id="PTHR11412">
    <property type="entry name" value="MACROGLOBULIN / COMPLEMENT"/>
    <property type="match status" value="1"/>
</dbReference>
<dbReference type="EMBL" id="JANPWB010000011">
    <property type="protein sequence ID" value="KAJ1122248.1"/>
    <property type="molecule type" value="Genomic_DNA"/>
</dbReference>
<comment type="caution">
    <text evidence="2">The sequence shown here is derived from an EMBL/GenBank/DDBJ whole genome shotgun (WGS) entry which is preliminary data.</text>
</comment>
<evidence type="ECO:0000313" key="3">
    <source>
        <dbReference type="Proteomes" id="UP001066276"/>
    </source>
</evidence>
<gene>
    <name evidence="2" type="ORF">NDU88_000748</name>
</gene>
<feature type="domain" description="Macroglobulin" evidence="1">
    <location>
        <begin position="58"/>
        <end position="133"/>
    </location>
</feature>